<evidence type="ECO:0000313" key="2">
    <source>
        <dbReference type="Proteomes" id="UP000058857"/>
    </source>
</evidence>
<dbReference type="PATRIC" id="fig|280505.15.peg.588"/>
<organism evidence="1">
    <name type="scientific">Leptospira borgpetersenii serovar Ballum</name>
    <dbReference type="NCBI Taxonomy" id="280505"/>
    <lineage>
        <taxon>Bacteria</taxon>
        <taxon>Pseudomonadati</taxon>
        <taxon>Spirochaetota</taxon>
        <taxon>Spirochaetia</taxon>
        <taxon>Leptospirales</taxon>
        <taxon>Leptospiraceae</taxon>
        <taxon>Leptospira</taxon>
    </lineage>
</organism>
<dbReference type="EMBL" id="CP012029">
    <property type="protein sequence ID" value="ALO24946.1"/>
    <property type="molecule type" value="Genomic_DNA"/>
</dbReference>
<reference evidence="1 2" key="1">
    <citation type="journal article" date="2015" name="PLoS Negl. Trop. Dis.">
        <title>Distribution of Plasmids in Distinct Leptospira Pathogenic Species.</title>
        <authorList>
            <person name="Wang Y."/>
            <person name="Zhuang X."/>
            <person name="Zhong Y."/>
            <person name="Zhang C."/>
            <person name="Zhang Y."/>
            <person name="Zeng L."/>
            <person name="Zhu Y."/>
            <person name="He P."/>
            <person name="Dong K."/>
            <person name="Pal U."/>
            <person name="Guo X."/>
            <person name="Qin J."/>
        </authorList>
    </citation>
    <scope>NUCLEOTIDE SEQUENCE [LARGE SCALE GENOMIC DNA]</scope>
    <source>
        <strain evidence="1 2">56604</strain>
    </source>
</reference>
<gene>
    <name evidence="1" type="ORF">LBBP_00600</name>
</gene>
<accession>A0A0S2IMW5</accession>
<proteinExistence type="predicted"/>
<protein>
    <submittedName>
        <fullName evidence="1">Uncharacterized protein</fullName>
    </submittedName>
</protein>
<dbReference type="AlphaFoldDB" id="A0A0S2IMW5"/>
<sequence>MRNRIELEYTEILKLFVADWSGERDSALIFAFFISQIRIRNSENSAEARHSFLY</sequence>
<evidence type="ECO:0000313" key="1">
    <source>
        <dbReference type="EMBL" id="ALO24946.1"/>
    </source>
</evidence>
<name>A0A0S2IMW5_LEPBO</name>
<dbReference type="Proteomes" id="UP000058857">
    <property type="component" value="Chromosome 1"/>
</dbReference>